<reference evidence="2 3" key="1">
    <citation type="submission" date="2017-03" db="EMBL/GenBank/DDBJ databases">
        <authorList>
            <person name="Afonso C.L."/>
            <person name="Miller P.J."/>
            <person name="Scott M.A."/>
            <person name="Spackman E."/>
            <person name="Goraichik I."/>
            <person name="Dimitrov K.M."/>
            <person name="Suarez D.L."/>
            <person name="Swayne D.E."/>
        </authorList>
    </citation>
    <scope>NUCLEOTIDE SEQUENCE [LARGE SCALE GENOMIC DNA]</scope>
    <source>
        <strain evidence="2 3">CECT 7691</strain>
    </source>
</reference>
<evidence type="ECO:0000313" key="2">
    <source>
        <dbReference type="EMBL" id="SLN76182.1"/>
    </source>
</evidence>
<organism evidence="2 3">
    <name type="scientific">Oceanibacterium hippocampi</name>
    <dbReference type="NCBI Taxonomy" id="745714"/>
    <lineage>
        <taxon>Bacteria</taxon>
        <taxon>Pseudomonadati</taxon>
        <taxon>Pseudomonadota</taxon>
        <taxon>Alphaproteobacteria</taxon>
        <taxon>Sneathiellales</taxon>
        <taxon>Sneathiellaceae</taxon>
        <taxon>Oceanibacterium</taxon>
    </lineage>
</organism>
<dbReference type="AlphaFoldDB" id="A0A1Y5U3C0"/>
<dbReference type="Pfam" id="PF01370">
    <property type="entry name" value="Epimerase"/>
    <property type="match status" value="1"/>
</dbReference>
<dbReference type="GO" id="GO:0004029">
    <property type="term" value="F:aldehyde dehydrogenase (NAD+) activity"/>
    <property type="evidence" value="ECO:0007669"/>
    <property type="project" value="TreeGrafter"/>
</dbReference>
<proteinExistence type="predicted"/>
<dbReference type="SUPFAM" id="SSF51735">
    <property type="entry name" value="NAD(P)-binding Rossmann-fold domains"/>
    <property type="match status" value="1"/>
</dbReference>
<dbReference type="GO" id="GO:0005737">
    <property type="term" value="C:cytoplasm"/>
    <property type="evidence" value="ECO:0007669"/>
    <property type="project" value="TreeGrafter"/>
</dbReference>
<gene>
    <name evidence="2" type="ORF">OCH7691_04058</name>
</gene>
<dbReference type="Gene3D" id="3.40.50.720">
    <property type="entry name" value="NAD(P)-binding Rossmann-like Domain"/>
    <property type="match status" value="1"/>
</dbReference>
<dbReference type="GO" id="GO:0016853">
    <property type="term" value="F:isomerase activity"/>
    <property type="evidence" value="ECO:0007669"/>
    <property type="project" value="UniProtKB-KW"/>
</dbReference>
<evidence type="ECO:0000259" key="1">
    <source>
        <dbReference type="Pfam" id="PF01370"/>
    </source>
</evidence>
<feature type="domain" description="NAD-dependent epimerase/dehydratase" evidence="1">
    <location>
        <begin position="6"/>
        <end position="203"/>
    </location>
</feature>
<dbReference type="InParanoid" id="A0A1Y5U3C0"/>
<dbReference type="PRINTS" id="PR00081">
    <property type="entry name" value="GDHRDH"/>
</dbReference>
<protein>
    <submittedName>
        <fullName evidence="2">3 beta-hydroxysteroid dehydrogenase/Delta 5--&gt;4-isomerase</fullName>
    </submittedName>
</protein>
<dbReference type="InterPro" id="IPR051783">
    <property type="entry name" value="NAD(P)-dependent_oxidoreduct"/>
</dbReference>
<keyword evidence="3" id="KW-1185">Reference proteome</keyword>
<dbReference type="EMBL" id="FWFR01000004">
    <property type="protein sequence ID" value="SLN76182.1"/>
    <property type="molecule type" value="Genomic_DNA"/>
</dbReference>
<accession>A0A1Y5U3C0</accession>
<evidence type="ECO:0000313" key="3">
    <source>
        <dbReference type="Proteomes" id="UP000193200"/>
    </source>
</evidence>
<dbReference type="InterPro" id="IPR002347">
    <property type="entry name" value="SDR_fam"/>
</dbReference>
<dbReference type="PANTHER" id="PTHR48079">
    <property type="entry name" value="PROTEIN YEEZ"/>
    <property type="match status" value="1"/>
</dbReference>
<keyword evidence="2" id="KW-0413">Isomerase</keyword>
<dbReference type="Proteomes" id="UP000193200">
    <property type="component" value="Unassembled WGS sequence"/>
</dbReference>
<name>A0A1Y5U3C0_9PROT</name>
<dbReference type="InterPro" id="IPR001509">
    <property type="entry name" value="Epimerase_deHydtase"/>
</dbReference>
<sequence>MRGTVALTGATGFVGHAIAQRLIGDGWRVRAMTRRPSEALAGLGAATWAGDLGSVERLREFVTDADAVVHCAGLVRARRADDFAAVNAGGTARLLSAVREQGNPARFLYISSLAARHAEISHYAASKRAAEEAVRAAAVDIDAAVVRPPAIYGPRDRATLPLFQLLARGWLLMPSPATARFSLLHVDDLAGAVAHLLEQPRLGGVTVEPDDGRDGGYDWPALAAIAAARLGRPVRPVRLPHALLLAIAAGNQTIARLVGQAPMLSLDKLREMRFPDWVSEPPQSAILDDWAPRLRFEEGFAQTLAWYRTAGWV</sequence>
<dbReference type="PANTHER" id="PTHR48079:SF6">
    <property type="entry name" value="NAD(P)-BINDING DOMAIN-CONTAINING PROTEIN-RELATED"/>
    <property type="match status" value="1"/>
</dbReference>
<dbReference type="InterPro" id="IPR036291">
    <property type="entry name" value="NAD(P)-bd_dom_sf"/>
</dbReference>
<dbReference type="RefSeq" id="WP_176245178.1">
    <property type="nucleotide sequence ID" value="NZ_FWFR01000004.1"/>
</dbReference>